<name>A0A8H6TZB6_9AGAR</name>
<feature type="transmembrane region" description="Helical" evidence="2">
    <location>
        <begin position="275"/>
        <end position="301"/>
    </location>
</feature>
<feature type="region of interest" description="Disordered" evidence="1">
    <location>
        <begin position="572"/>
        <end position="633"/>
    </location>
</feature>
<keyword evidence="2" id="KW-0472">Membrane</keyword>
<feature type="transmembrane region" description="Helical" evidence="2">
    <location>
        <begin position="28"/>
        <end position="49"/>
    </location>
</feature>
<feature type="transmembrane region" description="Helical" evidence="2">
    <location>
        <begin position="316"/>
        <end position="336"/>
    </location>
</feature>
<evidence type="ECO:0000256" key="1">
    <source>
        <dbReference type="SAM" id="MobiDB-lite"/>
    </source>
</evidence>
<dbReference type="PANTHER" id="PTHR34391">
    <property type="entry name" value="UPF0658 GOLGI APPARATUS MEMBRANE PROTEIN C1952.10C-RELATED"/>
    <property type="match status" value="1"/>
</dbReference>
<dbReference type="EMBL" id="JACAZI010000039">
    <property type="protein sequence ID" value="KAF7326873.1"/>
    <property type="molecule type" value="Genomic_DNA"/>
</dbReference>
<evidence type="ECO:0000256" key="2">
    <source>
        <dbReference type="SAM" id="Phobius"/>
    </source>
</evidence>
<dbReference type="Proteomes" id="UP000620124">
    <property type="component" value="Unassembled WGS sequence"/>
</dbReference>
<feature type="region of interest" description="Disordered" evidence="1">
    <location>
        <begin position="526"/>
        <end position="550"/>
    </location>
</feature>
<keyword evidence="2" id="KW-0812">Transmembrane</keyword>
<feature type="transmembrane region" description="Helical" evidence="2">
    <location>
        <begin position="234"/>
        <end position="255"/>
    </location>
</feature>
<dbReference type="GO" id="GO:0005794">
    <property type="term" value="C:Golgi apparatus"/>
    <property type="evidence" value="ECO:0007669"/>
    <property type="project" value="TreeGrafter"/>
</dbReference>
<keyword evidence="4" id="KW-1185">Reference proteome</keyword>
<dbReference type="AlphaFoldDB" id="A0A8H6TZB6"/>
<organism evidence="3 4">
    <name type="scientific">Mycena venus</name>
    <dbReference type="NCBI Taxonomy" id="2733690"/>
    <lineage>
        <taxon>Eukaryota</taxon>
        <taxon>Fungi</taxon>
        <taxon>Dikarya</taxon>
        <taxon>Basidiomycota</taxon>
        <taxon>Agaricomycotina</taxon>
        <taxon>Agaricomycetes</taxon>
        <taxon>Agaricomycetidae</taxon>
        <taxon>Agaricales</taxon>
        <taxon>Marasmiineae</taxon>
        <taxon>Mycenaceae</taxon>
        <taxon>Mycena</taxon>
    </lineage>
</organism>
<reference evidence="3" key="1">
    <citation type="submission" date="2020-05" db="EMBL/GenBank/DDBJ databases">
        <title>Mycena genomes resolve the evolution of fungal bioluminescence.</title>
        <authorList>
            <person name="Tsai I.J."/>
        </authorList>
    </citation>
    <scope>NUCLEOTIDE SEQUENCE</scope>
    <source>
        <strain evidence="3">CCC161011</strain>
    </source>
</reference>
<dbReference type="OrthoDB" id="2684482at2759"/>
<feature type="compositionally biased region" description="Basic and acidic residues" evidence="1">
    <location>
        <begin position="461"/>
        <end position="473"/>
    </location>
</feature>
<proteinExistence type="predicted"/>
<dbReference type="InterPro" id="IPR040410">
    <property type="entry name" value="UPF0658_Golgi"/>
</dbReference>
<evidence type="ECO:0000313" key="4">
    <source>
        <dbReference type="Proteomes" id="UP000620124"/>
    </source>
</evidence>
<feature type="compositionally biased region" description="Low complexity" evidence="1">
    <location>
        <begin position="526"/>
        <end position="539"/>
    </location>
</feature>
<dbReference type="PANTHER" id="PTHR34391:SF2">
    <property type="entry name" value="TRP C-TERMINAL DOMAIN-CONTAINING PROTEIN"/>
    <property type="match status" value="1"/>
</dbReference>
<feature type="compositionally biased region" description="Basic and acidic residues" evidence="1">
    <location>
        <begin position="575"/>
        <end position="590"/>
    </location>
</feature>
<sequence length="633" mass="70122">MVNQKTREWIKHVLWISRVKLIYARITLTRYTTLYFFLALLSCIVLVSLQTATYCSNTMGAYAVAGFLRTSNITTTNVGMSFLQDGDVILCQNIPGQTGANCTTLVKRVHSHMHVRDTIFEFDERETAPENPQQCALSLMWLEDVLSDARREDLGTLVFQVYLLTLSVVTVLNESLPHLLAGLAARVLATAWASFRVKGNMNLLDTYYHVVSAGKCDGYDPLRSWWNQSASHEIAGLVSNAVNLVLMAALSYKLFTVYASQTFSRVGASTEVNRIYKLVLLLSVILQLSGFFTLGQAALWIDKISFGAIRQLAEHFFVYLAELVVTAVLVIPWLILGWISVRRESKPLFLVFCFISLILLMMSTALFFSPLNRFVLREWSFYATMSVTAYILLVATVVLAIICRLQFGKGLAHFLRVTDALEDGDFTPVYFSKGDDAASYKEDSKSQLDPEMPVLGYSDPTDEKLPQRPEPAHGRKLSSMSVLFAEDSAGKSPADTIKLSSTPALFRNATEKRVSVSPIVVQPVVRSSSITSNSTSPSRLKGTRPPNIKLGADLTRQDSYVLPAIAVSPMNYNHTRSETVDERPSRDRSTAEPAKPAKPAPAAARSQSVPRKAATGLPRRPSDGKSKPPGNYF</sequence>
<protein>
    <submittedName>
        <fullName evidence="3">Uncharacterized protein</fullName>
    </submittedName>
</protein>
<keyword evidence="2" id="KW-1133">Transmembrane helix</keyword>
<accession>A0A8H6TZB6</accession>
<feature type="transmembrane region" description="Helical" evidence="2">
    <location>
        <begin position="381"/>
        <end position="403"/>
    </location>
</feature>
<evidence type="ECO:0000313" key="3">
    <source>
        <dbReference type="EMBL" id="KAF7326873.1"/>
    </source>
</evidence>
<feature type="transmembrane region" description="Helical" evidence="2">
    <location>
        <begin position="348"/>
        <end position="369"/>
    </location>
</feature>
<gene>
    <name evidence="3" type="ORF">MVEN_02581200</name>
</gene>
<comment type="caution">
    <text evidence="3">The sequence shown here is derived from an EMBL/GenBank/DDBJ whole genome shotgun (WGS) entry which is preliminary data.</text>
</comment>
<feature type="region of interest" description="Disordered" evidence="1">
    <location>
        <begin position="441"/>
        <end position="477"/>
    </location>
</feature>